<dbReference type="Gene3D" id="2.170.130.10">
    <property type="entry name" value="TonB-dependent receptor, plug domain"/>
    <property type="match status" value="1"/>
</dbReference>
<accession>A0A6G1VL65</accession>
<dbReference type="InterPro" id="IPR012910">
    <property type="entry name" value="Plug_dom"/>
</dbReference>
<dbReference type="Pfam" id="PF13715">
    <property type="entry name" value="CarbopepD_reg_2"/>
    <property type="match status" value="1"/>
</dbReference>
<feature type="chain" id="PRO_5026352374" evidence="1">
    <location>
        <begin position="21"/>
        <end position="805"/>
    </location>
</feature>
<dbReference type="Proteomes" id="UP000477980">
    <property type="component" value="Unassembled WGS sequence"/>
</dbReference>
<evidence type="ECO:0000313" key="4">
    <source>
        <dbReference type="Proteomes" id="UP000477980"/>
    </source>
</evidence>
<dbReference type="SUPFAM" id="SSF49464">
    <property type="entry name" value="Carboxypeptidase regulatory domain-like"/>
    <property type="match status" value="1"/>
</dbReference>
<keyword evidence="1" id="KW-0732">Signal</keyword>
<evidence type="ECO:0000256" key="1">
    <source>
        <dbReference type="SAM" id="SignalP"/>
    </source>
</evidence>
<dbReference type="EMBL" id="VZAH01000077">
    <property type="protein sequence ID" value="MQP14179.1"/>
    <property type="molecule type" value="Genomic_DNA"/>
</dbReference>
<feature type="domain" description="TonB-dependent receptor plug" evidence="2">
    <location>
        <begin position="135"/>
        <end position="216"/>
    </location>
</feature>
<dbReference type="InterPro" id="IPR037066">
    <property type="entry name" value="Plug_dom_sf"/>
</dbReference>
<dbReference type="AlphaFoldDB" id="A0A6G1VL65"/>
<comment type="caution">
    <text evidence="3">The sequence shown here is derived from an EMBL/GenBank/DDBJ whole genome shotgun (WGS) entry which is preliminary data.</text>
</comment>
<organism evidence="3 4">
    <name type="scientific">Segatella copri</name>
    <dbReference type="NCBI Taxonomy" id="165179"/>
    <lineage>
        <taxon>Bacteria</taxon>
        <taxon>Pseudomonadati</taxon>
        <taxon>Bacteroidota</taxon>
        <taxon>Bacteroidia</taxon>
        <taxon>Bacteroidales</taxon>
        <taxon>Prevotellaceae</taxon>
        <taxon>Segatella</taxon>
    </lineage>
</organism>
<dbReference type="InterPro" id="IPR008969">
    <property type="entry name" value="CarboxyPept-like_regulatory"/>
</dbReference>
<gene>
    <name evidence="3" type="ORF">F7D25_07110</name>
</gene>
<evidence type="ECO:0000259" key="2">
    <source>
        <dbReference type="Pfam" id="PF07715"/>
    </source>
</evidence>
<name>A0A6G1VL65_9BACT</name>
<feature type="signal peptide" evidence="1">
    <location>
        <begin position="1"/>
        <end position="20"/>
    </location>
</feature>
<proteinExistence type="predicted"/>
<protein>
    <submittedName>
        <fullName evidence="3">TonB-dependent receptor</fullName>
    </submittedName>
</protein>
<dbReference type="OrthoDB" id="1108759at2"/>
<dbReference type="RefSeq" id="WP_153091488.1">
    <property type="nucleotide sequence ID" value="NZ_VZAH01000077.1"/>
</dbReference>
<sequence>MKQRLFILTICLIATLKMLAQEFTLHGRVTDEDSHPIELATVSVVSQGKVAFTSLKGEFSMRLHSADSVMVKFSMIGYKSKMRVLRKPRGKQNLQVVLHTDAAMLGEVNVTGEKIQTGQTQEIKLKDARLAPSANSNAVEGIIQQQAGVSTHNELSSQYNVRGGAFDENSVYINNVEVYRPYLVRSGQQEGLSIINPYMVDKIGFSTGGYAAKYGDKMSSALDITYKTLRSKGKSPIVEGSVAASLLGADAYIGLGTRKLSWLNSVRYKTTAYLLGSMETKGEYKPNYLDYQTYLSYQPNKRWKIDFIGNISDNHYNFEPSDRETAFGTMENVKNFRVYFDGQEKDRFLTYFGTLGITRNITSNTSISLLGSAFYTREQEKYDIQGQYWLDQTETSENLGVGTYFEHARNYLTARVMSAKLMLKHKVKKHDLETAVTLKREHVEENSVEYEMRDSAGYSIPHTGKDLYMYYSMKARNELNANRIEAYLQDTYHFTSRGDSTQSGDIRQTRYTLNYGLRLSHWNFNRETILSPRVSLAIIPASHENTTLRFAAGLYYQAPFFKELRDTSTINGVTIASLNRKIKSQRSIHFIAGYDYRFKVNEQRYKFSAEAYYKALSNLVPYSVSNVKVVYYGQNECNGHAAGLDFKLYGEFVPGTDSWLSLSLMDTRMKLNGKSIPLPTDQRYAVNLFFTDYFPGSRKWLLSLKLAFADGLPFAAPHRELETNSFRATAYRRADIGMSYQLLDNRHHEHRTFLKNVTVGIDCLNLFGIDNVNSYYWVTDVTNQQYAVPNYLTGRQLNARVLMEF</sequence>
<reference evidence="3 4" key="1">
    <citation type="submission" date="2019-09" db="EMBL/GenBank/DDBJ databases">
        <title>Distinct polysaccharide growth profiles of human intestinal Prevotella copri isolates.</title>
        <authorList>
            <person name="Fehlner-Peach H."/>
            <person name="Magnabosco C."/>
            <person name="Raghavan V."/>
            <person name="Scher J.U."/>
            <person name="Tett A."/>
            <person name="Cox L.M."/>
            <person name="Gottsegen C."/>
            <person name="Watters A."/>
            <person name="Wiltshire- Gordon J.D."/>
            <person name="Segata N."/>
            <person name="Bonneau R."/>
            <person name="Littman D.R."/>
        </authorList>
    </citation>
    <scope>NUCLEOTIDE SEQUENCE [LARGE SCALE GENOMIC DNA]</scope>
    <source>
        <strain evidence="4">iAA917</strain>
    </source>
</reference>
<dbReference type="SUPFAM" id="SSF56935">
    <property type="entry name" value="Porins"/>
    <property type="match status" value="1"/>
</dbReference>
<evidence type="ECO:0000313" key="3">
    <source>
        <dbReference type="EMBL" id="MQP14179.1"/>
    </source>
</evidence>
<keyword evidence="3" id="KW-0675">Receptor</keyword>
<dbReference type="Gene3D" id="2.60.40.1120">
    <property type="entry name" value="Carboxypeptidase-like, regulatory domain"/>
    <property type="match status" value="1"/>
</dbReference>
<dbReference type="Pfam" id="PF07715">
    <property type="entry name" value="Plug"/>
    <property type="match status" value="1"/>
</dbReference>